<dbReference type="PANTHER" id="PTHR43284">
    <property type="entry name" value="ASPARAGINE SYNTHETASE (GLUTAMINE-HYDROLYZING)"/>
    <property type="match status" value="1"/>
</dbReference>
<keyword evidence="10" id="KW-1185">Reference proteome</keyword>
<dbReference type="SUPFAM" id="SSF56235">
    <property type="entry name" value="N-terminal nucleophile aminohydrolases (Ntn hydrolases)"/>
    <property type="match status" value="1"/>
</dbReference>
<dbReference type="InterPro" id="IPR051786">
    <property type="entry name" value="ASN_synthetase/amidase"/>
</dbReference>
<dbReference type="Pfam" id="PF00733">
    <property type="entry name" value="Asn_synthase"/>
    <property type="match status" value="1"/>
</dbReference>
<keyword evidence="6" id="KW-0315">Glutamine amidotransferase</keyword>
<dbReference type="EC" id="6.3.5.4" evidence="3"/>
<accession>A0ABR6ETU0</accession>
<sequence>MCGIFGTLNFNSRENDEHIFRDLFHRGPDEQRHLQHDNLELYHTRLAIQDLTDQGQQPMKYQGLTIVFNGEIYNHLEIRGKFGLLDSSSSDTKTILMLYEQIGMRMLEEFDGMFAFALYDSVRKKLFLARDRAGKKPLYVYVKGVTSVFSSELNILSKVVRPEIDYASIADYLYLGYHYRKATPYQRVTELENGCYLEIDTHTNMSKKVKWFDIANFYEKDNELNYADAMEKLDHNLHLAVKRRIESSDLDVGAFLSGGIDSGLVTSIAAAHTSNLKTFTVKVEGSFDESHLAKKVAEKYGTNHTEVDITFSDLQNDIEKILINHGEPNCDNSAIPSYYVAKEAKKHITVVLNGDGADELFGGYRRYVPFKHFDFFNPGRVSTTAARMLTSIMPIANEKQSNYNYIYRLLKLAGYDDFLKIYNSASCDLFVGFEDQFLRKPLMTDISADLLKVNNMPISALKKIILTDFQSMLFSRLLPKMDIATMAHSLEGRSPFLSKEILEFAPGLQDHYKINKLTTKPILRDLAIKYLPPELIHQPKRGFEIPLKSWVNSELRTIINDYLLAPDALYPKIIKRSFIEDLLDSKVKISDERRAKILFCIFGLEVWFKGCYRK</sequence>
<evidence type="ECO:0000256" key="5">
    <source>
        <dbReference type="ARBA" id="ARBA00022840"/>
    </source>
</evidence>
<evidence type="ECO:0000313" key="9">
    <source>
        <dbReference type="EMBL" id="MBB2148467.1"/>
    </source>
</evidence>
<dbReference type="InterPro" id="IPR006426">
    <property type="entry name" value="Asn_synth_AEB"/>
</dbReference>
<proteinExistence type="inferred from homology"/>
<dbReference type="PROSITE" id="PS51278">
    <property type="entry name" value="GATASE_TYPE_2"/>
    <property type="match status" value="1"/>
</dbReference>
<feature type="domain" description="Glutamine amidotransferase type-2" evidence="8">
    <location>
        <begin position="2"/>
        <end position="202"/>
    </location>
</feature>
<dbReference type="Gene3D" id="3.40.50.620">
    <property type="entry name" value="HUPs"/>
    <property type="match status" value="1"/>
</dbReference>
<dbReference type="Pfam" id="PF13522">
    <property type="entry name" value="GATase_6"/>
    <property type="match status" value="1"/>
</dbReference>
<dbReference type="Gene3D" id="3.60.20.10">
    <property type="entry name" value="Glutamine Phosphoribosylpyrophosphate, subunit 1, domain 1"/>
    <property type="match status" value="1"/>
</dbReference>
<comment type="pathway">
    <text evidence="1">Amino-acid biosynthesis; L-asparagine biosynthesis; L-asparagine from L-aspartate (L-Gln route): step 1/1.</text>
</comment>
<protein>
    <recommendedName>
        <fullName evidence="3">asparagine synthase (glutamine-hydrolyzing)</fullName>
        <ecNumber evidence="3">6.3.5.4</ecNumber>
    </recommendedName>
</protein>
<comment type="similarity">
    <text evidence="2">Belongs to the asparagine synthetase family.</text>
</comment>
<dbReference type="SUPFAM" id="SSF52402">
    <property type="entry name" value="Adenine nucleotide alpha hydrolases-like"/>
    <property type="match status" value="1"/>
</dbReference>
<dbReference type="InterPro" id="IPR014729">
    <property type="entry name" value="Rossmann-like_a/b/a_fold"/>
</dbReference>
<comment type="catalytic activity">
    <reaction evidence="7">
        <text>L-aspartate + L-glutamine + ATP + H2O = L-asparagine + L-glutamate + AMP + diphosphate + H(+)</text>
        <dbReference type="Rhea" id="RHEA:12228"/>
        <dbReference type="ChEBI" id="CHEBI:15377"/>
        <dbReference type="ChEBI" id="CHEBI:15378"/>
        <dbReference type="ChEBI" id="CHEBI:29985"/>
        <dbReference type="ChEBI" id="CHEBI:29991"/>
        <dbReference type="ChEBI" id="CHEBI:30616"/>
        <dbReference type="ChEBI" id="CHEBI:33019"/>
        <dbReference type="ChEBI" id="CHEBI:58048"/>
        <dbReference type="ChEBI" id="CHEBI:58359"/>
        <dbReference type="ChEBI" id="CHEBI:456215"/>
        <dbReference type="EC" id="6.3.5.4"/>
    </reaction>
</comment>
<dbReference type="PANTHER" id="PTHR43284:SF1">
    <property type="entry name" value="ASPARAGINE SYNTHETASE"/>
    <property type="match status" value="1"/>
</dbReference>
<keyword evidence="5" id="KW-0067">ATP-binding</keyword>
<comment type="caution">
    <text evidence="9">The sequence shown here is derived from an EMBL/GenBank/DDBJ whole genome shotgun (WGS) entry which is preliminary data.</text>
</comment>
<dbReference type="PIRSF" id="PIRSF001589">
    <property type="entry name" value="Asn_synthetase_glu-h"/>
    <property type="match status" value="1"/>
</dbReference>
<evidence type="ECO:0000256" key="4">
    <source>
        <dbReference type="ARBA" id="ARBA00022741"/>
    </source>
</evidence>
<dbReference type="NCBIfam" id="TIGR01536">
    <property type="entry name" value="asn_synth_AEB"/>
    <property type="match status" value="1"/>
</dbReference>
<keyword evidence="9" id="KW-0436">Ligase</keyword>
<evidence type="ECO:0000256" key="2">
    <source>
        <dbReference type="ARBA" id="ARBA00005752"/>
    </source>
</evidence>
<evidence type="ECO:0000256" key="3">
    <source>
        <dbReference type="ARBA" id="ARBA00012737"/>
    </source>
</evidence>
<evidence type="ECO:0000259" key="8">
    <source>
        <dbReference type="PROSITE" id="PS51278"/>
    </source>
</evidence>
<dbReference type="RefSeq" id="WP_182954422.1">
    <property type="nucleotide sequence ID" value="NZ_WNXC01000001.1"/>
</dbReference>
<evidence type="ECO:0000256" key="1">
    <source>
        <dbReference type="ARBA" id="ARBA00005187"/>
    </source>
</evidence>
<dbReference type="GO" id="GO:0004066">
    <property type="term" value="F:asparagine synthase (glutamine-hydrolyzing) activity"/>
    <property type="evidence" value="ECO:0007669"/>
    <property type="project" value="UniProtKB-EC"/>
</dbReference>
<reference evidence="9 10" key="1">
    <citation type="submission" date="2019-11" db="EMBL/GenBank/DDBJ databases">
        <title>Description of Pedobacter sp. LMG 31462T.</title>
        <authorList>
            <person name="Carlier A."/>
            <person name="Qi S."/>
            <person name="Vandamme P."/>
        </authorList>
    </citation>
    <scope>NUCLEOTIDE SEQUENCE [LARGE SCALE GENOMIC DNA]</scope>
    <source>
        <strain evidence="9 10">LMG 31462</strain>
    </source>
</reference>
<evidence type="ECO:0000313" key="10">
    <source>
        <dbReference type="Proteomes" id="UP000636110"/>
    </source>
</evidence>
<dbReference type="CDD" id="cd00712">
    <property type="entry name" value="AsnB"/>
    <property type="match status" value="1"/>
</dbReference>
<dbReference type="EMBL" id="WNXC01000001">
    <property type="protein sequence ID" value="MBB2148467.1"/>
    <property type="molecule type" value="Genomic_DNA"/>
</dbReference>
<dbReference type="CDD" id="cd01991">
    <property type="entry name" value="Asn_synthase_B_C"/>
    <property type="match status" value="1"/>
</dbReference>
<name>A0ABR6ETU0_9SPHI</name>
<dbReference type="InterPro" id="IPR017932">
    <property type="entry name" value="GATase_2_dom"/>
</dbReference>
<evidence type="ECO:0000256" key="7">
    <source>
        <dbReference type="ARBA" id="ARBA00048741"/>
    </source>
</evidence>
<evidence type="ECO:0000256" key="6">
    <source>
        <dbReference type="ARBA" id="ARBA00022962"/>
    </source>
</evidence>
<keyword evidence="4" id="KW-0547">Nucleotide-binding</keyword>
<dbReference type="InterPro" id="IPR001962">
    <property type="entry name" value="Asn_synthase"/>
</dbReference>
<dbReference type="Proteomes" id="UP000636110">
    <property type="component" value="Unassembled WGS sequence"/>
</dbReference>
<dbReference type="InterPro" id="IPR033738">
    <property type="entry name" value="AsnB_N"/>
</dbReference>
<organism evidence="9 10">
    <name type="scientific">Pedobacter gandavensis</name>
    <dbReference type="NCBI Taxonomy" id="2679963"/>
    <lineage>
        <taxon>Bacteria</taxon>
        <taxon>Pseudomonadati</taxon>
        <taxon>Bacteroidota</taxon>
        <taxon>Sphingobacteriia</taxon>
        <taxon>Sphingobacteriales</taxon>
        <taxon>Sphingobacteriaceae</taxon>
        <taxon>Pedobacter</taxon>
    </lineage>
</organism>
<dbReference type="InterPro" id="IPR029055">
    <property type="entry name" value="Ntn_hydrolases_N"/>
</dbReference>
<gene>
    <name evidence="9" type="primary">asnB</name>
    <name evidence="9" type="ORF">GM920_06030</name>
</gene>